<proteinExistence type="inferred from homology"/>
<evidence type="ECO:0000313" key="4">
    <source>
        <dbReference type="EMBL" id="MBC8209069.1"/>
    </source>
</evidence>
<protein>
    <submittedName>
        <fullName evidence="4">Efflux RND transporter periplasmic adaptor subunit</fullName>
    </submittedName>
</protein>
<dbReference type="GO" id="GO:0015562">
    <property type="term" value="F:efflux transmembrane transporter activity"/>
    <property type="evidence" value="ECO:0007669"/>
    <property type="project" value="TreeGrafter"/>
</dbReference>
<dbReference type="Gene3D" id="1.10.287.470">
    <property type="entry name" value="Helix hairpin bin"/>
    <property type="match status" value="1"/>
</dbReference>
<sequence>MKKPPAQVQQREHALKVEVQDVTFVDAQVLIQGYGELRSLRTVDVAAEVAGTVIAVHPRLQVGEIIEQGEVLFVIDDRDYLSEYESSRERLKILERDAALATSEFTRLAGLLKTQRVGSQSAVDRAEQAANAVADRLAQVRQAMVRAEINLARCRVEAPFTARITAKTIEQGQYVSPGRIVLGLADDSFLELEVSLDSRDVSHWLRFDGQASPGAAWFGPVSQIPCQVSWVEEPERSVVGELDRISRFNPDTRTVDVVIRLQSGTGLAQPLVAGMFCAVEIPGKTMSQVVALPRWAVSFENTVYLARDGRLLTVPVKVARAEGDLAYVDQGLQAGDQVIVTRLIEPLENSLLQIMAPGSEQRNGLQP</sequence>
<accession>A0A8J6N8X9</accession>
<organism evidence="4 5">
    <name type="scientific">Candidatus Desulfatifera sulfidica</name>
    <dbReference type="NCBI Taxonomy" id="2841691"/>
    <lineage>
        <taxon>Bacteria</taxon>
        <taxon>Pseudomonadati</taxon>
        <taxon>Thermodesulfobacteriota</taxon>
        <taxon>Desulfobulbia</taxon>
        <taxon>Desulfobulbales</taxon>
        <taxon>Desulfobulbaceae</taxon>
        <taxon>Candidatus Desulfatifera</taxon>
    </lineage>
</organism>
<dbReference type="NCBIfam" id="TIGR01730">
    <property type="entry name" value="RND_mfp"/>
    <property type="match status" value="1"/>
</dbReference>
<dbReference type="Pfam" id="PF25973">
    <property type="entry name" value="BSH_CzcB"/>
    <property type="match status" value="1"/>
</dbReference>
<dbReference type="Gene3D" id="2.40.420.20">
    <property type="match status" value="1"/>
</dbReference>
<comment type="caution">
    <text evidence="4">The sequence shown here is derived from an EMBL/GenBank/DDBJ whole genome shotgun (WGS) entry which is preliminary data.</text>
</comment>
<keyword evidence="2" id="KW-0175">Coiled coil</keyword>
<dbReference type="Proteomes" id="UP000599024">
    <property type="component" value="Unassembled WGS sequence"/>
</dbReference>
<dbReference type="EMBL" id="JACNLK010000075">
    <property type="protein sequence ID" value="MBC8209069.1"/>
    <property type="molecule type" value="Genomic_DNA"/>
</dbReference>
<evidence type="ECO:0000256" key="2">
    <source>
        <dbReference type="SAM" id="Coils"/>
    </source>
</evidence>
<dbReference type="Gene3D" id="2.40.30.170">
    <property type="match status" value="1"/>
</dbReference>
<dbReference type="GO" id="GO:1990281">
    <property type="term" value="C:efflux pump complex"/>
    <property type="evidence" value="ECO:0007669"/>
    <property type="project" value="TreeGrafter"/>
</dbReference>
<dbReference type="InterPro" id="IPR006143">
    <property type="entry name" value="RND_pump_MFP"/>
</dbReference>
<evidence type="ECO:0000259" key="3">
    <source>
        <dbReference type="Pfam" id="PF25973"/>
    </source>
</evidence>
<feature type="domain" description="CzcB-like barrel-sandwich hybrid" evidence="3">
    <location>
        <begin position="41"/>
        <end position="186"/>
    </location>
</feature>
<dbReference type="InterPro" id="IPR058647">
    <property type="entry name" value="BSH_CzcB-like"/>
</dbReference>
<dbReference type="Gene3D" id="2.40.50.100">
    <property type="match status" value="1"/>
</dbReference>
<gene>
    <name evidence="4" type="ORF">H8E79_07885</name>
</gene>
<dbReference type="AlphaFoldDB" id="A0A8J6N8X9"/>
<feature type="coiled-coil region" evidence="2">
    <location>
        <begin position="84"/>
        <end position="157"/>
    </location>
</feature>
<comment type="similarity">
    <text evidence="1">Belongs to the membrane fusion protein (MFP) (TC 8.A.1) family.</text>
</comment>
<dbReference type="SUPFAM" id="SSF111369">
    <property type="entry name" value="HlyD-like secretion proteins"/>
    <property type="match status" value="1"/>
</dbReference>
<reference evidence="4 5" key="1">
    <citation type="submission" date="2020-08" db="EMBL/GenBank/DDBJ databases">
        <title>Bridging the membrane lipid divide: bacteria of the FCB group superphylum have the potential to synthesize archaeal ether lipids.</title>
        <authorList>
            <person name="Villanueva L."/>
            <person name="Von Meijenfeldt F.A.B."/>
            <person name="Westbye A.B."/>
            <person name="Yadav S."/>
            <person name="Hopmans E.C."/>
            <person name="Dutilh B.E."/>
            <person name="Sinninghe Damste J.S."/>
        </authorList>
    </citation>
    <scope>NUCLEOTIDE SEQUENCE [LARGE SCALE GENOMIC DNA]</scope>
    <source>
        <strain evidence="4">NIOZ-UU81</strain>
    </source>
</reference>
<dbReference type="PANTHER" id="PTHR30469">
    <property type="entry name" value="MULTIDRUG RESISTANCE PROTEIN MDTA"/>
    <property type="match status" value="1"/>
</dbReference>
<evidence type="ECO:0000313" key="5">
    <source>
        <dbReference type="Proteomes" id="UP000599024"/>
    </source>
</evidence>
<name>A0A8J6N8X9_9BACT</name>
<evidence type="ECO:0000256" key="1">
    <source>
        <dbReference type="ARBA" id="ARBA00009477"/>
    </source>
</evidence>